<evidence type="ECO:0000256" key="4">
    <source>
        <dbReference type="ARBA" id="ARBA00022692"/>
    </source>
</evidence>
<name>A0ABS7ZSD9_9GAMM</name>
<keyword evidence="15" id="KW-1185">Reference proteome</keyword>
<keyword evidence="5 12" id="KW-1133">Transmembrane helix</keyword>
<evidence type="ECO:0000256" key="9">
    <source>
        <dbReference type="ARBA" id="ARBA00040743"/>
    </source>
</evidence>
<keyword evidence="11" id="KW-0697">Rotamase</keyword>
<dbReference type="Proteomes" id="UP000714380">
    <property type="component" value="Unassembled WGS sequence"/>
</dbReference>
<dbReference type="InterPro" id="IPR046357">
    <property type="entry name" value="PPIase_dom_sf"/>
</dbReference>
<evidence type="ECO:0000256" key="7">
    <source>
        <dbReference type="ARBA" id="ARBA00023186"/>
    </source>
</evidence>
<keyword evidence="2" id="KW-1003">Cell membrane</keyword>
<dbReference type="PROSITE" id="PS01096">
    <property type="entry name" value="PPIC_PPIASE_1"/>
    <property type="match status" value="1"/>
</dbReference>
<keyword evidence="11" id="KW-0413">Isomerase</keyword>
<dbReference type="PROSITE" id="PS50198">
    <property type="entry name" value="PPIC_PPIASE_2"/>
    <property type="match status" value="1"/>
</dbReference>
<feature type="domain" description="PpiC" evidence="13">
    <location>
        <begin position="266"/>
        <end position="365"/>
    </location>
</feature>
<dbReference type="Pfam" id="PF13624">
    <property type="entry name" value="SurA_N_3"/>
    <property type="match status" value="1"/>
</dbReference>
<gene>
    <name evidence="14" type="ORF">I9W95_10440</name>
</gene>
<protein>
    <recommendedName>
        <fullName evidence="9">Periplasmic chaperone PpiD</fullName>
    </recommendedName>
    <alternativeName>
        <fullName evidence="10">Periplasmic folding chaperone</fullName>
    </alternativeName>
</protein>
<evidence type="ECO:0000313" key="14">
    <source>
        <dbReference type="EMBL" id="MCA6064028.1"/>
    </source>
</evidence>
<evidence type="ECO:0000256" key="5">
    <source>
        <dbReference type="ARBA" id="ARBA00022989"/>
    </source>
</evidence>
<dbReference type="RefSeq" id="WP_225674600.1">
    <property type="nucleotide sequence ID" value="NZ_JAEDAH010000051.1"/>
</dbReference>
<evidence type="ECO:0000256" key="2">
    <source>
        <dbReference type="ARBA" id="ARBA00022475"/>
    </source>
</evidence>
<accession>A0ABS7ZSD9</accession>
<keyword evidence="3" id="KW-0997">Cell inner membrane</keyword>
<comment type="subcellular location">
    <subcellularLocation>
        <location evidence="1">Cell inner membrane</location>
        <topology evidence="1">Single-pass type II membrane protein</topology>
        <orientation evidence="1">Periplasmic side</orientation>
    </subcellularLocation>
</comment>
<organism evidence="14 15">
    <name type="scientific">Thalassolituus marinus</name>
    <dbReference type="NCBI Taxonomy" id="671053"/>
    <lineage>
        <taxon>Bacteria</taxon>
        <taxon>Pseudomonadati</taxon>
        <taxon>Pseudomonadota</taxon>
        <taxon>Gammaproteobacteria</taxon>
        <taxon>Oceanospirillales</taxon>
        <taxon>Oceanospirillaceae</taxon>
        <taxon>Thalassolituus</taxon>
    </lineage>
</organism>
<dbReference type="PANTHER" id="PTHR47529:SF1">
    <property type="entry name" value="PERIPLASMIC CHAPERONE PPID"/>
    <property type="match status" value="1"/>
</dbReference>
<dbReference type="InterPro" id="IPR052029">
    <property type="entry name" value="PpiD_chaperone"/>
</dbReference>
<evidence type="ECO:0000256" key="1">
    <source>
        <dbReference type="ARBA" id="ARBA00004382"/>
    </source>
</evidence>
<sequence length="612" mass="66614">MLQTMRDNAQGMIAKVIVFFIIFVFALWGVESIVSLGGGASATVSVGGEDITEEDITRVIDQQKRELQSQFGDQYDENLFNEKFMRQSAIERLIEAKVALVKANDFKLYASARSVDEQIVNMPAFKLDGRFNKEQFQNVLRLNGMSPMELRAMLASDVKTGQMPAALVLSSVETPFAVQLSEALNNEVRSFEFTEINVSDLEASVVVSDEDIQAQYELTRDQYKTPEQVAVRYVKLTKASIAASQDVSDEDIQQAYDEYKSREQAREQREASHILVEVSDDRSDADAKALAAKIKADLDNGADFAALAAEFSDDIGTSKQGGNLGLAARGAYVPEFESALFALNEGQISDPVETEYGYHIIRADRIVAADVKSLTDVRDEMIAEVAAAKAEAVYAEQLQELSNISFSAGSVDAVAEILGLQVEQTARFTRDGGEGIAASEEVRQQSFSERVLLDKEISDVIETADAAIVLSVAEHVEPSVLPLEVVKPQIVASIKRKQAQELAQAKADAIVSGEAQTAGKWNDVTTAYTQTSAAPRAVQQAAFALTAGGVQSVKTPAGYAVVKLKAIEAKDWHEMVASDESTEAGRAQNSRADLLSYQSWSRATVEIERNGS</sequence>
<dbReference type="PANTHER" id="PTHR47529">
    <property type="entry name" value="PEPTIDYL-PROLYL CIS-TRANS ISOMERASE D"/>
    <property type="match status" value="1"/>
</dbReference>
<comment type="caution">
    <text evidence="14">The sequence shown here is derived from an EMBL/GenBank/DDBJ whole genome shotgun (WGS) entry which is preliminary data.</text>
</comment>
<evidence type="ECO:0000313" key="15">
    <source>
        <dbReference type="Proteomes" id="UP000714380"/>
    </source>
</evidence>
<keyword evidence="4 12" id="KW-0812">Transmembrane</keyword>
<dbReference type="SUPFAM" id="SSF109998">
    <property type="entry name" value="Triger factor/SurA peptide-binding domain-like"/>
    <property type="match status" value="1"/>
</dbReference>
<dbReference type="Gene3D" id="3.10.50.40">
    <property type="match status" value="1"/>
</dbReference>
<reference evidence="14 15" key="1">
    <citation type="submission" date="2020-12" db="EMBL/GenBank/DDBJ databases">
        <title>Novel Thalassolituus-related marine hydrocarbonoclastic bacteria mediated algae-derived hydrocarbons mineralization in twilight zone of the northern South China Sea.</title>
        <authorList>
            <person name="Dong C."/>
        </authorList>
    </citation>
    <scope>NUCLEOTIDE SEQUENCE [LARGE SCALE GENOMIC DNA]</scope>
    <source>
        <strain evidence="14 15">IMCC1826</strain>
    </source>
</reference>
<dbReference type="EMBL" id="JAEDAH010000051">
    <property type="protein sequence ID" value="MCA6064028.1"/>
    <property type="molecule type" value="Genomic_DNA"/>
</dbReference>
<dbReference type="SUPFAM" id="SSF54534">
    <property type="entry name" value="FKBP-like"/>
    <property type="match status" value="1"/>
</dbReference>
<feature type="transmembrane region" description="Helical" evidence="12">
    <location>
        <begin position="12"/>
        <end position="30"/>
    </location>
</feature>
<evidence type="ECO:0000256" key="12">
    <source>
        <dbReference type="SAM" id="Phobius"/>
    </source>
</evidence>
<proteinExistence type="inferred from homology"/>
<dbReference type="InterPro" id="IPR023058">
    <property type="entry name" value="PPIase_PpiC_CS"/>
</dbReference>
<dbReference type="InterPro" id="IPR000297">
    <property type="entry name" value="PPIase_PpiC"/>
</dbReference>
<evidence type="ECO:0000256" key="10">
    <source>
        <dbReference type="ARBA" id="ARBA00042775"/>
    </source>
</evidence>
<keyword evidence="7" id="KW-0143">Chaperone</keyword>
<comment type="similarity">
    <text evidence="8">Belongs to the PpiD chaperone family.</text>
</comment>
<dbReference type="Pfam" id="PF00639">
    <property type="entry name" value="Rotamase"/>
    <property type="match status" value="1"/>
</dbReference>
<evidence type="ECO:0000256" key="3">
    <source>
        <dbReference type="ARBA" id="ARBA00022519"/>
    </source>
</evidence>
<evidence type="ECO:0000256" key="11">
    <source>
        <dbReference type="PROSITE-ProRule" id="PRU00278"/>
    </source>
</evidence>
<keyword evidence="6 12" id="KW-0472">Membrane</keyword>
<dbReference type="InterPro" id="IPR027304">
    <property type="entry name" value="Trigger_fact/SurA_dom_sf"/>
</dbReference>
<evidence type="ECO:0000259" key="13">
    <source>
        <dbReference type="PROSITE" id="PS50198"/>
    </source>
</evidence>
<dbReference type="Gene3D" id="1.10.4030.10">
    <property type="entry name" value="Porin chaperone SurA, peptide-binding domain"/>
    <property type="match status" value="1"/>
</dbReference>
<evidence type="ECO:0000256" key="6">
    <source>
        <dbReference type="ARBA" id="ARBA00023136"/>
    </source>
</evidence>
<evidence type="ECO:0000256" key="8">
    <source>
        <dbReference type="ARBA" id="ARBA00038408"/>
    </source>
</evidence>